<dbReference type="PROSITE" id="PS51500">
    <property type="entry name" value="SIN"/>
    <property type="match status" value="1"/>
</dbReference>
<dbReference type="SUPFAM" id="SSF47406">
    <property type="entry name" value="SinR repressor dimerisation domain-like"/>
    <property type="match status" value="1"/>
</dbReference>
<evidence type="ECO:0000313" key="3">
    <source>
        <dbReference type="Proteomes" id="UP001597180"/>
    </source>
</evidence>
<protein>
    <submittedName>
        <fullName evidence="2">Anti-repressor SinI family protein</fullName>
    </submittedName>
</protein>
<dbReference type="InterPro" id="IPR010981">
    <property type="entry name" value="SinR/SinI_dimer_dom"/>
</dbReference>
<evidence type="ECO:0000313" key="2">
    <source>
        <dbReference type="EMBL" id="MFD1220618.1"/>
    </source>
</evidence>
<dbReference type="EMBL" id="JBHTLU010000013">
    <property type="protein sequence ID" value="MFD1220618.1"/>
    <property type="molecule type" value="Genomic_DNA"/>
</dbReference>
<dbReference type="InterPro" id="IPR036281">
    <property type="entry name" value="SinR/SinI_dimer_dom_sf"/>
</dbReference>
<sequence length="68" mass="7845">MNGSIVNLMNMEELDREWTDLIRTARKQGLSAEAIRTFLRNPGHFELSLHPSMKSYAPVEAHEYLEAK</sequence>
<feature type="domain" description="Sin" evidence="1">
    <location>
        <begin position="5"/>
        <end position="43"/>
    </location>
</feature>
<reference evidence="3" key="1">
    <citation type="journal article" date="2019" name="Int. J. Syst. Evol. Microbiol.">
        <title>The Global Catalogue of Microorganisms (GCM) 10K type strain sequencing project: providing services to taxonomists for standard genome sequencing and annotation.</title>
        <authorList>
            <consortium name="The Broad Institute Genomics Platform"/>
            <consortium name="The Broad Institute Genome Sequencing Center for Infectious Disease"/>
            <person name="Wu L."/>
            <person name="Ma J."/>
        </authorList>
    </citation>
    <scope>NUCLEOTIDE SEQUENCE [LARGE SCALE GENOMIC DNA]</scope>
    <source>
        <strain evidence="3">CCUG 53270</strain>
    </source>
</reference>
<name>A0ABW3UIM4_9BACL</name>
<organism evidence="2 3">
    <name type="scientific">Paenibacillus vulneris</name>
    <dbReference type="NCBI Taxonomy" id="1133364"/>
    <lineage>
        <taxon>Bacteria</taxon>
        <taxon>Bacillati</taxon>
        <taxon>Bacillota</taxon>
        <taxon>Bacilli</taxon>
        <taxon>Bacillales</taxon>
        <taxon>Paenibacillaceae</taxon>
        <taxon>Paenibacillus</taxon>
    </lineage>
</organism>
<dbReference type="Proteomes" id="UP001597180">
    <property type="component" value="Unassembled WGS sequence"/>
</dbReference>
<gene>
    <name evidence="2" type="ORF">ACFQ4B_10835</name>
</gene>
<accession>A0ABW3UIM4</accession>
<dbReference type="RefSeq" id="WP_079912127.1">
    <property type="nucleotide sequence ID" value="NZ_BAABJG010000006.1"/>
</dbReference>
<keyword evidence="3" id="KW-1185">Reference proteome</keyword>
<dbReference type="Pfam" id="PF08671">
    <property type="entry name" value="SinI"/>
    <property type="match status" value="1"/>
</dbReference>
<proteinExistence type="predicted"/>
<comment type="caution">
    <text evidence="2">The sequence shown here is derived from an EMBL/GenBank/DDBJ whole genome shotgun (WGS) entry which is preliminary data.</text>
</comment>
<evidence type="ECO:0000259" key="1">
    <source>
        <dbReference type="PROSITE" id="PS51500"/>
    </source>
</evidence>